<dbReference type="RefSeq" id="XP_062626847.1">
    <property type="nucleotide sequence ID" value="XM_062770863.1"/>
</dbReference>
<accession>A0AAF0Y661</accession>
<organism evidence="2 3">
    <name type="scientific">Vanrija pseudolonga</name>
    <dbReference type="NCBI Taxonomy" id="143232"/>
    <lineage>
        <taxon>Eukaryota</taxon>
        <taxon>Fungi</taxon>
        <taxon>Dikarya</taxon>
        <taxon>Basidiomycota</taxon>
        <taxon>Agaricomycotina</taxon>
        <taxon>Tremellomycetes</taxon>
        <taxon>Trichosporonales</taxon>
        <taxon>Trichosporonaceae</taxon>
        <taxon>Vanrija</taxon>
    </lineage>
</organism>
<sequence length="300" mass="31607">MDIDHDPLTTTLLRLVRVQESHSALLQSIVSQQAAQARALEGLARRLDDNGMVHTVSGALRELVNAQQSQGHAILNLMGDVRAVMRAVGAQVPDRWGRPTMLPAVAEGTPMPKATVRPAPLGTHIPPQVTRAPATPESKGAVPLPLAGGIVKPTRTVETTSTPPAPLTPLPVTSQPKPRAAPTPKPQVAPTPKPPAVAPTSSPKTTTFPPSAKPKPLASTSNSASTSTTALKPIPKPKLTPKPDRARLRAEPPYCASWNEGNGACDPHTCPLLHECFACAAVGRPSKHRYHSGRCLKGLK</sequence>
<name>A0AAF0Y661_9TREE</name>
<proteinExistence type="predicted"/>
<feature type="region of interest" description="Disordered" evidence="1">
    <location>
        <begin position="125"/>
        <end position="246"/>
    </location>
</feature>
<feature type="compositionally biased region" description="Pro residues" evidence="1">
    <location>
        <begin position="179"/>
        <end position="197"/>
    </location>
</feature>
<evidence type="ECO:0000256" key="1">
    <source>
        <dbReference type="SAM" id="MobiDB-lite"/>
    </source>
</evidence>
<dbReference type="PRINTS" id="PR01217">
    <property type="entry name" value="PRICHEXTENSN"/>
</dbReference>
<feature type="compositionally biased region" description="Low complexity" evidence="1">
    <location>
        <begin position="198"/>
        <end position="233"/>
    </location>
</feature>
<evidence type="ECO:0008006" key="4">
    <source>
        <dbReference type="Google" id="ProtNLM"/>
    </source>
</evidence>
<gene>
    <name evidence="2" type="ORF">LOC62_03G004343</name>
</gene>
<keyword evidence="3" id="KW-1185">Reference proteome</keyword>
<evidence type="ECO:0000313" key="2">
    <source>
        <dbReference type="EMBL" id="WOO80815.1"/>
    </source>
</evidence>
<reference evidence="2" key="1">
    <citation type="submission" date="2023-10" db="EMBL/GenBank/DDBJ databases">
        <authorList>
            <person name="Noh H."/>
        </authorList>
    </citation>
    <scope>NUCLEOTIDE SEQUENCE</scope>
    <source>
        <strain evidence="2">DUCC4014</strain>
    </source>
</reference>
<evidence type="ECO:0000313" key="3">
    <source>
        <dbReference type="Proteomes" id="UP000827549"/>
    </source>
</evidence>
<dbReference type="EMBL" id="CP086716">
    <property type="protein sequence ID" value="WOO80815.1"/>
    <property type="molecule type" value="Genomic_DNA"/>
</dbReference>
<dbReference type="GeneID" id="87807581"/>
<protein>
    <recommendedName>
        <fullName evidence="4">C3H1-type domain-containing protein</fullName>
    </recommendedName>
</protein>
<dbReference type="Proteomes" id="UP000827549">
    <property type="component" value="Chromosome 3"/>
</dbReference>
<dbReference type="AlphaFoldDB" id="A0AAF0Y661"/>